<feature type="compositionally biased region" description="Polar residues" evidence="1">
    <location>
        <begin position="123"/>
        <end position="137"/>
    </location>
</feature>
<evidence type="ECO:0000313" key="3">
    <source>
        <dbReference type="Proteomes" id="UP000186914"/>
    </source>
</evidence>
<sequence length="358" mass="38010">MGRRRFVSTLLGAGFGSMAALLTPDDMEAAGRNEVPLAYARGSDFEPRTTTVSADWFENLRSAFDAHRRLAPASIPGVVGSAVVPGEFGGRNAALSVDVTGSEVSGAVPERVGDVPVELSRVESNSTNANRNHSSDSLGGKLVPGGIRCGTRESSGTLAPAMYDGTSPFFATSNHVFGGDAEQHHGESFFAFGDDGPRKIGEVRRGYQLDDFVRIDPVNGFRPASEIHGVSPATVVGQFTREGLAELKARGGKLEKVAYRSGHSTGTLHAIDGLTCAYGKVCKRGQLKWGSQSDFADGDSGSVNYHPDPEKPDDGVLVGGFNNARTWWPGEDYIWGTSAYHITTNYGFTFSPLTAGSR</sequence>
<reference evidence="3" key="1">
    <citation type="submission" date="2017-01" db="EMBL/GenBank/DDBJ databases">
        <authorList>
            <person name="Varghese N."/>
            <person name="Submissions S."/>
        </authorList>
    </citation>
    <scope>NUCLEOTIDE SEQUENCE [LARGE SCALE GENOMIC DNA]</scope>
    <source>
        <strain evidence="3">CGMCC 1.7737</strain>
    </source>
</reference>
<evidence type="ECO:0000313" key="2">
    <source>
        <dbReference type="EMBL" id="SIR81695.1"/>
    </source>
</evidence>
<gene>
    <name evidence="2" type="ORF">SAMN05421858_3920</name>
</gene>
<dbReference type="AlphaFoldDB" id="A0A1N7E174"/>
<feature type="region of interest" description="Disordered" evidence="1">
    <location>
        <begin position="123"/>
        <end position="144"/>
    </location>
</feature>
<keyword evidence="3" id="KW-1185">Reference proteome</keyword>
<protein>
    <submittedName>
        <fullName evidence="2">Uncharacterized protein</fullName>
    </submittedName>
</protein>
<dbReference type="Proteomes" id="UP000186914">
    <property type="component" value="Unassembled WGS sequence"/>
</dbReference>
<organism evidence="2 3">
    <name type="scientific">Haladaptatus litoreus</name>
    <dbReference type="NCBI Taxonomy" id="553468"/>
    <lineage>
        <taxon>Archaea</taxon>
        <taxon>Methanobacteriati</taxon>
        <taxon>Methanobacteriota</taxon>
        <taxon>Stenosarchaea group</taxon>
        <taxon>Halobacteria</taxon>
        <taxon>Halobacteriales</taxon>
        <taxon>Haladaptataceae</taxon>
        <taxon>Haladaptatus</taxon>
    </lineage>
</organism>
<accession>A0A1N7E174</accession>
<name>A0A1N7E174_9EURY</name>
<proteinExistence type="predicted"/>
<dbReference type="EMBL" id="FTNO01000005">
    <property type="protein sequence ID" value="SIR81695.1"/>
    <property type="molecule type" value="Genomic_DNA"/>
</dbReference>
<evidence type="ECO:0000256" key="1">
    <source>
        <dbReference type="SAM" id="MobiDB-lite"/>
    </source>
</evidence>